<keyword evidence="1" id="KW-0808">Transferase</keyword>
<evidence type="ECO:0000313" key="1">
    <source>
        <dbReference type="EMBL" id="RAJ85804.1"/>
    </source>
</evidence>
<dbReference type="Proteomes" id="UP000249819">
    <property type="component" value="Unassembled WGS sequence"/>
</dbReference>
<organism evidence="1 2">
    <name type="scientific">Chitinophaga dinghuensis</name>
    <dbReference type="NCBI Taxonomy" id="1539050"/>
    <lineage>
        <taxon>Bacteria</taxon>
        <taxon>Pseudomonadati</taxon>
        <taxon>Bacteroidota</taxon>
        <taxon>Chitinophagia</taxon>
        <taxon>Chitinophagales</taxon>
        <taxon>Chitinophagaceae</taxon>
        <taxon>Chitinophaga</taxon>
    </lineage>
</organism>
<dbReference type="EMBL" id="QLMA01000002">
    <property type="protein sequence ID" value="RAJ85804.1"/>
    <property type="molecule type" value="Genomic_DNA"/>
</dbReference>
<dbReference type="GO" id="GO:0044038">
    <property type="term" value="P:cell wall macromolecule biosynthetic process"/>
    <property type="evidence" value="ECO:0007669"/>
    <property type="project" value="InterPro"/>
</dbReference>
<protein>
    <submittedName>
        <fullName evidence="1">Acetyltransferase (GNAT) family protein</fullName>
    </submittedName>
</protein>
<proteinExistence type="predicted"/>
<dbReference type="OrthoDB" id="9785911at2"/>
<reference evidence="1 2" key="1">
    <citation type="submission" date="2018-06" db="EMBL/GenBank/DDBJ databases">
        <title>Genomic Encyclopedia of Archaeal and Bacterial Type Strains, Phase II (KMG-II): from individual species to whole genera.</title>
        <authorList>
            <person name="Goeker M."/>
        </authorList>
    </citation>
    <scope>NUCLEOTIDE SEQUENCE [LARGE SCALE GENOMIC DNA]</scope>
    <source>
        <strain evidence="1 2">DSM 29821</strain>
    </source>
</reference>
<dbReference type="Gene3D" id="3.40.630.30">
    <property type="match status" value="1"/>
</dbReference>
<gene>
    <name evidence="1" type="ORF">CLV59_102509</name>
</gene>
<dbReference type="RefSeq" id="WP_111591437.1">
    <property type="nucleotide sequence ID" value="NZ_QLMA01000002.1"/>
</dbReference>
<dbReference type="AlphaFoldDB" id="A0A327W844"/>
<dbReference type="SUPFAM" id="SSF55729">
    <property type="entry name" value="Acyl-CoA N-acyltransferases (Nat)"/>
    <property type="match status" value="1"/>
</dbReference>
<sequence length="348" mass="41174">MEKFVFGYEGKDLYQEQLSTYGLELDIYYNMDFLQHEAEMAGGNAEIFLLKDKDAIFLYPYIKKTLPEYLGNYQDITSPYGYCGPFCNDPHFFSLAESSLLDHLSSNQIVTEFVRYHYLYNKEQFFQQNIKNIHNRTIILLDGNSTWETIWMEQFSSTNRNLVRKLEKDGYCFEQVDYLQHIDGFIEMYHQTMSNAAASDYYYFDKKYFDSLHNRLTDHVTMYRVYKEDITYSYALFFEQSGFLTYFLSARNVLYSKVPASNLLLSKVSELAIEKGVTCINFGGGLTNEPTDPLFKFKSNFSKQMTAFHIGKRIHLPHAYEEIGKKYVERHGQEAFDRSRHILQYYWN</sequence>
<name>A0A327W844_9BACT</name>
<evidence type="ECO:0000313" key="2">
    <source>
        <dbReference type="Proteomes" id="UP000249819"/>
    </source>
</evidence>
<dbReference type="GO" id="GO:0016755">
    <property type="term" value="F:aminoacyltransferase activity"/>
    <property type="evidence" value="ECO:0007669"/>
    <property type="project" value="InterPro"/>
</dbReference>
<keyword evidence="2" id="KW-1185">Reference proteome</keyword>
<dbReference type="InterPro" id="IPR003447">
    <property type="entry name" value="FEMABX"/>
</dbReference>
<accession>A0A327W844</accession>
<dbReference type="InterPro" id="IPR016181">
    <property type="entry name" value="Acyl_CoA_acyltransferase"/>
</dbReference>
<comment type="caution">
    <text evidence="1">The sequence shown here is derived from an EMBL/GenBank/DDBJ whole genome shotgun (WGS) entry which is preliminary data.</text>
</comment>
<dbReference type="Pfam" id="PF02388">
    <property type="entry name" value="FemAB"/>
    <property type="match status" value="1"/>
</dbReference>